<organism evidence="2 3">
    <name type="scientific">Nocardia veterana</name>
    <dbReference type="NCBI Taxonomy" id="132249"/>
    <lineage>
        <taxon>Bacteria</taxon>
        <taxon>Bacillati</taxon>
        <taxon>Actinomycetota</taxon>
        <taxon>Actinomycetes</taxon>
        <taxon>Mycobacteriales</taxon>
        <taxon>Nocardiaceae</taxon>
        <taxon>Nocardia</taxon>
    </lineage>
</organism>
<name>A0A7X6RJW1_9NOCA</name>
<dbReference type="EMBL" id="JAAXPE010000031">
    <property type="protein sequence ID" value="NKY88596.1"/>
    <property type="molecule type" value="Genomic_DNA"/>
</dbReference>
<gene>
    <name evidence="2" type="ORF">HGA07_23605</name>
</gene>
<keyword evidence="1" id="KW-0732">Signal</keyword>
<comment type="caution">
    <text evidence="2">The sequence shown here is derived from an EMBL/GenBank/DDBJ whole genome shotgun (WGS) entry which is preliminary data.</text>
</comment>
<feature type="chain" id="PRO_5030960912" evidence="1">
    <location>
        <begin position="28"/>
        <end position="237"/>
    </location>
</feature>
<evidence type="ECO:0000256" key="1">
    <source>
        <dbReference type="SAM" id="SignalP"/>
    </source>
</evidence>
<dbReference type="Proteomes" id="UP000523447">
    <property type="component" value="Unassembled WGS sequence"/>
</dbReference>
<feature type="signal peptide" evidence="1">
    <location>
        <begin position="1"/>
        <end position="27"/>
    </location>
</feature>
<proteinExistence type="predicted"/>
<dbReference type="RefSeq" id="WP_040718168.1">
    <property type="nucleotide sequence ID" value="NZ_CAWPHS010000025.1"/>
</dbReference>
<evidence type="ECO:0000313" key="2">
    <source>
        <dbReference type="EMBL" id="NKY88596.1"/>
    </source>
</evidence>
<accession>A0A7X6RJW1</accession>
<reference evidence="2 3" key="1">
    <citation type="submission" date="2020-04" db="EMBL/GenBank/DDBJ databases">
        <title>MicrobeNet Type strains.</title>
        <authorList>
            <person name="Nicholson A.C."/>
        </authorList>
    </citation>
    <scope>NUCLEOTIDE SEQUENCE [LARGE SCALE GENOMIC DNA]</scope>
    <source>
        <strain evidence="2 3">DSM 44445</strain>
    </source>
</reference>
<dbReference type="AlphaFoldDB" id="A0A7X6RJW1"/>
<protein>
    <submittedName>
        <fullName evidence="2">Uncharacterized protein</fullName>
    </submittedName>
</protein>
<evidence type="ECO:0000313" key="3">
    <source>
        <dbReference type="Proteomes" id="UP000523447"/>
    </source>
</evidence>
<keyword evidence="3" id="KW-1185">Reference proteome</keyword>
<sequence length="237" mass="22703">MKTFTRTGAVAGLLAIAVVTAAGTTHAETLAAPTVATPPSEWTTTTLAPDIRYQDNTSAATAALRTPFGTVAVGPGRFDIRDATGATVLGTPIEVPAPAEPAAAEPATAVAEDAEDVAAQSQPVAGDQLAADLQQAVAAAAPHMGLAMAVGGLAGSVVGAGLGCPLGIATGGTLISLATAGTMTIPAMVASCLVGVVAVGGLGASVGGVAVAIPVGIAAGTQKFNQLQAEHAHGAAN</sequence>